<reference evidence="2" key="1">
    <citation type="submission" date="2017-09" db="EMBL/GenBank/DDBJ databases">
        <authorList>
            <person name="Regsiter A."/>
            <person name="William W."/>
        </authorList>
    </citation>
    <scope>NUCLEOTIDE SEQUENCE [LARGE SCALE GENOMIC DNA]</scope>
    <source>
        <strain evidence="2">500-1</strain>
    </source>
</reference>
<proteinExistence type="predicted"/>
<dbReference type="EMBL" id="LT907975">
    <property type="protein sequence ID" value="SOB58997.1"/>
    <property type="molecule type" value="Genomic_DNA"/>
</dbReference>
<dbReference type="RefSeq" id="WP_097011941.1">
    <property type="nucleotide sequence ID" value="NZ_LT907975.1"/>
</dbReference>
<dbReference type="Pfam" id="PF14334">
    <property type="entry name" value="DUF4390"/>
    <property type="match status" value="1"/>
</dbReference>
<evidence type="ECO:0008006" key="3">
    <source>
        <dbReference type="Google" id="ProtNLM"/>
    </source>
</evidence>
<name>A0A2C8FAE1_9BACT</name>
<keyword evidence="2" id="KW-1185">Reference proteome</keyword>
<accession>A0A2C8FAE1</accession>
<dbReference type="AlphaFoldDB" id="A0A2C8FAE1"/>
<evidence type="ECO:0000313" key="1">
    <source>
        <dbReference type="EMBL" id="SOB58997.1"/>
    </source>
</evidence>
<organism evidence="1 2">
    <name type="scientific">Pseudodesulfovibrio profundus</name>
    <dbReference type="NCBI Taxonomy" id="57320"/>
    <lineage>
        <taxon>Bacteria</taxon>
        <taxon>Pseudomonadati</taxon>
        <taxon>Thermodesulfobacteriota</taxon>
        <taxon>Desulfovibrionia</taxon>
        <taxon>Desulfovibrionales</taxon>
        <taxon>Desulfovibrionaceae</taxon>
    </lineage>
</organism>
<protein>
    <recommendedName>
        <fullName evidence="3">DUF4390 domain-containing protein</fullName>
    </recommendedName>
</protein>
<sequence>MTDNERKSHFLRLVLGAMIAVLLLAGGAHARTLSLKAPAISNSNGNIVAQFGVKVMELPILKGELEDGVELVLKCSVELVKVRHYWLDSNIGSDNFESSIKYDPLTKEFLMVVPGRSQPIHNADLKALLEEGWGRIQARLGAWESLERGTEYSLRLITTMNEADAPDGFYRFVYFWSWDAGSDNTFHLNFTF</sequence>
<dbReference type="InterPro" id="IPR025500">
    <property type="entry name" value="DUF4390"/>
</dbReference>
<gene>
    <name evidence="1" type="ORF">DPRO_2093</name>
</gene>
<evidence type="ECO:0000313" key="2">
    <source>
        <dbReference type="Proteomes" id="UP000219215"/>
    </source>
</evidence>
<dbReference type="Proteomes" id="UP000219215">
    <property type="component" value="Chromosome DPRO"/>
</dbReference>
<dbReference type="KEGG" id="pprf:DPRO_2093"/>
<dbReference type="OrthoDB" id="5470580at2"/>